<gene>
    <name evidence="2" type="ORF">DPMN_103522</name>
</gene>
<reference evidence="2" key="2">
    <citation type="submission" date="2020-11" db="EMBL/GenBank/DDBJ databases">
        <authorList>
            <person name="McCartney M.A."/>
            <person name="Auch B."/>
            <person name="Kono T."/>
            <person name="Mallez S."/>
            <person name="Becker A."/>
            <person name="Gohl D.M."/>
            <person name="Silverstein K.A.T."/>
            <person name="Koren S."/>
            <person name="Bechman K.B."/>
            <person name="Herman A."/>
            <person name="Abrahante J.E."/>
            <person name="Garbe J."/>
        </authorList>
    </citation>
    <scope>NUCLEOTIDE SEQUENCE</scope>
    <source>
        <strain evidence="2">Duluth1</strain>
        <tissue evidence="2">Whole animal</tissue>
    </source>
</reference>
<proteinExistence type="predicted"/>
<feature type="region of interest" description="Disordered" evidence="1">
    <location>
        <begin position="21"/>
        <end position="91"/>
    </location>
</feature>
<feature type="compositionally biased region" description="Basic and acidic residues" evidence="1">
    <location>
        <begin position="57"/>
        <end position="66"/>
    </location>
</feature>
<comment type="caution">
    <text evidence="2">The sequence shown here is derived from an EMBL/GenBank/DDBJ whole genome shotgun (WGS) entry which is preliminary data.</text>
</comment>
<evidence type="ECO:0000313" key="2">
    <source>
        <dbReference type="EMBL" id="KAH3830282.1"/>
    </source>
</evidence>
<sequence length="191" mass="21233">MTNRLAPPLLLPRRTATVSFETHGAGSRQPSRLSHLDLTVPVRQTGSRLSQIQGRTSRLDDDHFFDSSDDESSSPSRRPAPLRGSSPRENAGVKTYKKICKKYKLIPIQKLARQLGKGTITASNLNMSPKEIKAFFVALVEYYINDSNHKQQGESDALTTLVLDGNNMATTQIMFVADFGQTHSFLTDLVR</sequence>
<evidence type="ECO:0000313" key="3">
    <source>
        <dbReference type="Proteomes" id="UP000828390"/>
    </source>
</evidence>
<name>A0A9D4HEF9_DREPO</name>
<reference evidence="2" key="1">
    <citation type="journal article" date="2019" name="bioRxiv">
        <title>The Genome of the Zebra Mussel, Dreissena polymorpha: A Resource for Invasive Species Research.</title>
        <authorList>
            <person name="McCartney M.A."/>
            <person name="Auch B."/>
            <person name="Kono T."/>
            <person name="Mallez S."/>
            <person name="Zhang Y."/>
            <person name="Obille A."/>
            <person name="Becker A."/>
            <person name="Abrahante J.E."/>
            <person name="Garbe J."/>
            <person name="Badalamenti J.P."/>
            <person name="Herman A."/>
            <person name="Mangelson H."/>
            <person name="Liachko I."/>
            <person name="Sullivan S."/>
            <person name="Sone E.D."/>
            <person name="Koren S."/>
            <person name="Silverstein K.A.T."/>
            <person name="Beckman K.B."/>
            <person name="Gohl D.M."/>
        </authorList>
    </citation>
    <scope>NUCLEOTIDE SEQUENCE</scope>
    <source>
        <strain evidence="2">Duluth1</strain>
        <tissue evidence="2">Whole animal</tissue>
    </source>
</reference>
<protein>
    <submittedName>
        <fullName evidence="2">Uncharacterized protein</fullName>
    </submittedName>
</protein>
<keyword evidence="3" id="KW-1185">Reference proteome</keyword>
<feature type="compositionally biased region" description="Low complexity" evidence="1">
    <location>
        <begin position="73"/>
        <end position="88"/>
    </location>
</feature>
<organism evidence="2 3">
    <name type="scientific">Dreissena polymorpha</name>
    <name type="common">Zebra mussel</name>
    <name type="synonym">Mytilus polymorpha</name>
    <dbReference type="NCBI Taxonomy" id="45954"/>
    <lineage>
        <taxon>Eukaryota</taxon>
        <taxon>Metazoa</taxon>
        <taxon>Spiralia</taxon>
        <taxon>Lophotrochozoa</taxon>
        <taxon>Mollusca</taxon>
        <taxon>Bivalvia</taxon>
        <taxon>Autobranchia</taxon>
        <taxon>Heteroconchia</taxon>
        <taxon>Euheterodonta</taxon>
        <taxon>Imparidentia</taxon>
        <taxon>Neoheterodontei</taxon>
        <taxon>Myida</taxon>
        <taxon>Dreissenoidea</taxon>
        <taxon>Dreissenidae</taxon>
        <taxon>Dreissena</taxon>
    </lineage>
</organism>
<dbReference type="AlphaFoldDB" id="A0A9D4HEF9"/>
<dbReference type="EMBL" id="JAIWYP010000004">
    <property type="protein sequence ID" value="KAH3830282.1"/>
    <property type="molecule type" value="Genomic_DNA"/>
</dbReference>
<evidence type="ECO:0000256" key="1">
    <source>
        <dbReference type="SAM" id="MobiDB-lite"/>
    </source>
</evidence>
<dbReference type="Proteomes" id="UP000828390">
    <property type="component" value="Unassembled WGS sequence"/>
</dbReference>
<accession>A0A9D4HEF9</accession>
<feature type="compositionally biased region" description="Polar residues" evidence="1">
    <location>
        <begin position="42"/>
        <end position="56"/>
    </location>
</feature>